<name>A0A3D8RXV6_9EURO</name>
<dbReference type="Proteomes" id="UP000256690">
    <property type="component" value="Unassembled WGS sequence"/>
</dbReference>
<proteinExistence type="predicted"/>
<keyword evidence="2" id="KW-1185">Reference proteome</keyword>
<dbReference type="EMBL" id="PVWQ01000006">
    <property type="protein sequence ID" value="RDW78893.1"/>
    <property type="molecule type" value="Genomic_DNA"/>
</dbReference>
<evidence type="ECO:0000313" key="2">
    <source>
        <dbReference type="Proteomes" id="UP000256690"/>
    </source>
</evidence>
<organism evidence="1 2">
    <name type="scientific">Aspergillus mulundensis</name>
    <dbReference type="NCBI Taxonomy" id="1810919"/>
    <lineage>
        <taxon>Eukaryota</taxon>
        <taxon>Fungi</taxon>
        <taxon>Dikarya</taxon>
        <taxon>Ascomycota</taxon>
        <taxon>Pezizomycotina</taxon>
        <taxon>Eurotiomycetes</taxon>
        <taxon>Eurotiomycetidae</taxon>
        <taxon>Eurotiales</taxon>
        <taxon>Aspergillaceae</taxon>
        <taxon>Aspergillus</taxon>
        <taxon>Aspergillus subgen. Nidulantes</taxon>
    </lineage>
</organism>
<dbReference type="AlphaFoldDB" id="A0A3D8RXV6"/>
<protein>
    <submittedName>
        <fullName evidence="1">Uncharacterized protein</fullName>
    </submittedName>
</protein>
<reference evidence="1 2" key="1">
    <citation type="journal article" date="2018" name="IMA Fungus">
        <title>IMA Genome-F 9: Draft genome sequence of Annulohypoxylon stygium, Aspergillus mulundensis, Berkeleyomyces basicola (syn. Thielaviopsis basicola), Ceratocystis smalleyi, two Cercospora beticola strains, Coleophoma cylindrospora, Fusarium fracticaudum, Phialophora cf. hyalina, and Morchella septimelata.</title>
        <authorList>
            <person name="Wingfield B.D."/>
            <person name="Bills G.F."/>
            <person name="Dong Y."/>
            <person name="Huang W."/>
            <person name="Nel W.J."/>
            <person name="Swalarsk-Parry B.S."/>
            <person name="Vaghefi N."/>
            <person name="Wilken P.M."/>
            <person name="An Z."/>
            <person name="de Beer Z.W."/>
            <person name="De Vos L."/>
            <person name="Chen L."/>
            <person name="Duong T.A."/>
            <person name="Gao Y."/>
            <person name="Hammerbacher A."/>
            <person name="Kikkert J.R."/>
            <person name="Li Y."/>
            <person name="Li H."/>
            <person name="Li K."/>
            <person name="Li Q."/>
            <person name="Liu X."/>
            <person name="Ma X."/>
            <person name="Naidoo K."/>
            <person name="Pethybridge S.J."/>
            <person name="Sun J."/>
            <person name="Steenkamp E.T."/>
            <person name="van der Nest M.A."/>
            <person name="van Wyk S."/>
            <person name="Wingfield M.J."/>
            <person name="Xiong C."/>
            <person name="Yue Q."/>
            <person name="Zhang X."/>
        </authorList>
    </citation>
    <scope>NUCLEOTIDE SEQUENCE [LARGE SCALE GENOMIC DNA]</scope>
    <source>
        <strain evidence="1 2">DSM 5745</strain>
    </source>
</reference>
<gene>
    <name evidence="1" type="ORF">DSM5745_05745</name>
</gene>
<comment type="caution">
    <text evidence="1">The sequence shown here is derived from an EMBL/GenBank/DDBJ whole genome shotgun (WGS) entry which is preliminary data.</text>
</comment>
<accession>A0A3D8RXV6</accession>
<dbReference type="RefSeq" id="XP_026603593.1">
    <property type="nucleotide sequence ID" value="XM_026747761.1"/>
</dbReference>
<dbReference type="GeneID" id="38116115"/>
<evidence type="ECO:0000313" key="1">
    <source>
        <dbReference type="EMBL" id="RDW78893.1"/>
    </source>
</evidence>
<sequence>MSSSNMPSCITNDYPFPLESLHVWIVRLGDAIYEIHTGCEKMGGCTLKPDMVKALASYFKYADEKHNGTTDWCKYEEFASALAKIHANANDSCQETSITLERYEVIMLSTFFRNEKAWSMKLPGRQSKLTTAVKEQA</sequence>